<feature type="transmembrane region" description="Helical" evidence="1">
    <location>
        <begin position="102"/>
        <end position="123"/>
    </location>
</feature>
<feature type="domain" description="EamA" evidence="2">
    <location>
        <begin position="23"/>
        <end position="147"/>
    </location>
</feature>
<dbReference type="InterPro" id="IPR052756">
    <property type="entry name" value="Alkyne_AA_exporter"/>
</dbReference>
<keyword evidence="1" id="KW-0472">Membrane</keyword>
<protein>
    <submittedName>
        <fullName evidence="3">EamA-like transporter family protein</fullName>
    </submittedName>
</protein>
<dbReference type="GO" id="GO:0016020">
    <property type="term" value="C:membrane"/>
    <property type="evidence" value="ECO:0007669"/>
    <property type="project" value="InterPro"/>
</dbReference>
<dbReference type="InterPro" id="IPR000620">
    <property type="entry name" value="EamA_dom"/>
</dbReference>
<dbReference type="PANTHER" id="PTHR12715">
    <property type="entry name" value="TRANSPORTER, DRUG/METABOLITE EXPORTER FAMILY"/>
    <property type="match status" value="1"/>
</dbReference>
<dbReference type="EMBL" id="RBKU01000001">
    <property type="protein sequence ID" value="RKR81334.1"/>
    <property type="molecule type" value="Genomic_DNA"/>
</dbReference>
<evidence type="ECO:0000313" key="4">
    <source>
        <dbReference type="Proteomes" id="UP000268007"/>
    </source>
</evidence>
<evidence type="ECO:0000259" key="2">
    <source>
        <dbReference type="Pfam" id="PF00892"/>
    </source>
</evidence>
<keyword evidence="1" id="KW-1133">Transmembrane helix</keyword>
<accession>A0A495IZ98</accession>
<dbReference type="SUPFAM" id="SSF103481">
    <property type="entry name" value="Multidrug resistance efflux transporter EmrE"/>
    <property type="match status" value="2"/>
</dbReference>
<dbReference type="InterPro" id="IPR037185">
    <property type="entry name" value="EmrE-like"/>
</dbReference>
<name>A0A495IZ98_9SPHI</name>
<dbReference type="PANTHER" id="PTHR12715:SF4">
    <property type="entry name" value="EAMA DOMAIN-CONTAINING PROTEIN"/>
    <property type="match status" value="1"/>
</dbReference>
<gene>
    <name evidence="3" type="ORF">BDD43_1479</name>
</gene>
<feature type="transmembrane region" description="Helical" evidence="1">
    <location>
        <begin position="161"/>
        <end position="178"/>
    </location>
</feature>
<feature type="domain" description="EamA" evidence="2">
    <location>
        <begin position="160"/>
        <end position="293"/>
    </location>
</feature>
<feature type="transmembrane region" description="Helical" evidence="1">
    <location>
        <begin position="190"/>
        <end position="208"/>
    </location>
</feature>
<evidence type="ECO:0000313" key="3">
    <source>
        <dbReference type="EMBL" id="RKR81334.1"/>
    </source>
</evidence>
<keyword evidence="1" id="KW-0812">Transmembrane</keyword>
<feature type="transmembrane region" description="Helical" evidence="1">
    <location>
        <begin position="130"/>
        <end position="149"/>
    </location>
</feature>
<evidence type="ECO:0000256" key="1">
    <source>
        <dbReference type="SAM" id="Phobius"/>
    </source>
</evidence>
<reference evidence="3 4" key="1">
    <citation type="submission" date="2018-10" db="EMBL/GenBank/DDBJ databases">
        <title>Genomic Encyclopedia of Archaeal and Bacterial Type Strains, Phase II (KMG-II): from individual species to whole genera.</title>
        <authorList>
            <person name="Goeker M."/>
        </authorList>
    </citation>
    <scope>NUCLEOTIDE SEQUENCE [LARGE SCALE GENOMIC DNA]</scope>
    <source>
        <strain evidence="3 4">DSM 18602</strain>
    </source>
</reference>
<dbReference type="Proteomes" id="UP000268007">
    <property type="component" value="Unassembled WGS sequence"/>
</dbReference>
<feature type="transmembrane region" description="Helical" evidence="1">
    <location>
        <begin position="77"/>
        <end position="96"/>
    </location>
</feature>
<feature type="transmembrane region" description="Helical" evidence="1">
    <location>
        <begin position="220"/>
        <end position="239"/>
    </location>
</feature>
<feature type="transmembrane region" description="Helical" evidence="1">
    <location>
        <begin position="276"/>
        <end position="294"/>
    </location>
</feature>
<dbReference type="Pfam" id="PF00892">
    <property type="entry name" value="EamA"/>
    <property type="match status" value="2"/>
</dbReference>
<sequence>MGIGKAIVSLQPQLTRMNPKLSLVTGIICIAFSPIFVKLVPLSALPAAFYRLLFALVFLAPYFFFKGSLRINSKSLFIAVIGGLVFGLDIAVWNISILKSTATISTLVANLAPVWVGLLSLVIYKKQPGLSFWLGTATAICGMVILVGIQKIWHLQLTQGVVYAIFSSVLYAIYILISKNVLASINTLTFMFYSMLAATILLGVFCWADHDVMWGFSTQTWLMLVALGLICQLLGWITINYAISHLDSTQVSIALLGQTVATALLAWWLLSEKVGLVELLGGVVVLVGIGVTFVKPRTVKL</sequence>
<dbReference type="AlphaFoldDB" id="A0A495IZ98"/>
<proteinExistence type="predicted"/>
<feature type="transmembrane region" description="Helical" evidence="1">
    <location>
        <begin position="48"/>
        <end position="65"/>
    </location>
</feature>
<comment type="caution">
    <text evidence="3">The sequence shown here is derived from an EMBL/GenBank/DDBJ whole genome shotgun (WGS) entry which is preliminary data.</text>
</comment>
<keyword evidence="4" id="KW-1185">Reference proteome</keyword>
<feature type="transmembrane region" description="Helical" evidence="1">
    <location>
        <begin position="21"/>
        <end position="42"/>
    </location>
</feature>
<organism evidence="3 4">
    <name type="scientific">Mucilaginibacter gracilis</name>
    <dbReference type="NCBI Taxonomy" id="423350"/>
    <lineage>
        <taxon>Bacteria</taxon>
        <taxon>Pseudomonadati</taxon>
        <taxon>Bacteroidota</taxon>
        <taxon>Sphingobacteriia</taxon>
        <taxon>Sphingobacteriales</taxon>
        <taxon>Sphingobacteriaceae</taxon>
        <taxon>Mucilaginibacter</taxon>
    </lineage>
</organism>
<feature type="transmembrane region" description="Helical" evidence="1">
    <location>
        <begin position="251"/>
        <end position="270"/>
    </location>
</feature>